<gene>
    <name evidence="1" type="ORF">AWM70_14465</name>
</gene>
<protein>
    <submittedName>
        <fullName evidence="1">Uncharacterized protein</fullName>
    </submittedName>
</protein>
<keyword evidence="2" id="KW-1185">Reference proteome</keyword>
<dbReference type="AlphaFoldDB" id="A0A1B1N2J2"/>
<dbReference type="KEGG" id="pyg:AWM70_14465"/>
<organism evidence="1 2">
    <name type="scientific">Paenibacillus yonginensis</name>
    <dbReference type="NCBI Taxonomy" id="1462996"/>
    <lineage>
        <taxon>Bacteria</taxon>
        <taxon>Bacillati</taxon>
        <taxon>Bacillota</taxon>
        <taxon>Bacilli</taxon>
        <taxon>Bacillales</taxon>
        <taxon>Paenibacillaceae</taxon>
        <taxon>Paenibacillus</taxon>
    </lineage>
</organism>
<sequence>MLRCPYLIGSSDSAKILLVHKAGQIGQDLAGMDRESSFAMLIAALVRPNRNQALADLSVAGEGHLIVFSV</sequence>
<reference evidence="1 2" key="1">
    <citation type="submission" date="2016-01" db="EMBL/GenBank/DDBJ databases">
        <title>Complete Genome Sequence of Paenibacillus yonginensis DCY84, a novel Plant Growth-Promoting Bacteria with Elicitation of Induced Systemic Resistance.</title>
        <authorList>
            <person name="Kim Y.J."/>
            <person name="Yang D.C."/>
            <person name="Sukweenadhi J."/>
        </authorList>
    </citation>
    <scope>NUCLEOTIDE SEQUENCE [LARGE SCALE GENOMIC DNA]</scope>
    <source>
        <strain evidence="1 2">DCY84</strain>
    </source>
</reference>
<evidence type="ECO:0000313" key="2">
    <source>
        <dbReference type="Proteomes" id="UP000092573"/>
    </source>
</evidence>
<proteinExistence type="predicted"/>
<dbReference type="Proteomes" id="UP000092573">
    <property type="component" value="Chromosome"/>
</dbReference>
<evidence type="ECO:0000313" key="1">
    <source>
        <dbReference type="EMBL" id="ANS75652.1"/>
    </source>
</evidence>
<dbReference type="EMBL" id="CP014167">
    <property type="protein sequence ID" value="ANS75652.1"/>
    <property type="molecule type" value="Genomic_DNA"/>
</dbReference>
<name>A0A1B1N2J2_9BACL</name>
<accession>A0A1B1N2J2</accession>